<feature type="region of interest" description="Disordered" evidence="1">
    <location>
        <begin position="1"/>
        <end position="429"/>
    </location>
</feature>
<feature type="compositionally biased region" description="Basic and acidic residues" evidence="1">
    <location>
        <begin position="641"/>
        <end position="658"/>
    </location>
</feature>
<evidence type="ECO:0000313" key="3">
    <source>
        <dbReference type="Proteomes" id="UP001187682"/>
    </source>
</evidence>
<feature type="compositionally biased region" description="Acidic residues" evidence="1">
    <location>
        <begin position="489"/>
        <end position="502"/>
    </location>
</feature>
<feature type="compositionally biased region" description="Polar residues" evidence="1">
    <location>
        <begin position="291"/>
        <end position="310"/>
    </location>
</feature>
<proteinExistence type="predicted"/>
<feature type="compositionally biased region" description="Basic and acidic residues" evidence="1">
    <location>
        <begin position="374"/>
        <end position="385"/>
    </location>
</feature>
<feature type="region of interest" description="Disordered" evidence="1">
    <location>
        <begin position="584"/>
        <end position="666"/>
    </location>
</feature>
<dbReference type="EMBL" id="ONZQ02000006">
    <property type="protein sequence ID" value="SPO02070.1"/>
    <property type="molecule type" value="Genomic_DNA"/>
</dbReference>
<dbReference type="PANTHER" id="PTHR38701:SF1">
    <property type="entry name" value="UP-REGULATED DURING SEPTATION PROTEIN 1 DOMAIN-CONTAINING PROTEIN"/>
    <property type="match status" value="1"/>
</dbReference>
<sequence>MAPDKGPNANARQPPLAPSLAKGVMGRTTTTPLTPKIASTTVQPRIAQPTATTPLPARRTQQGGGLAREEYASPVSSFLGNNNITPRSGSRQSRVESTHSTPCGTPDPDRGDGRIGLGLSGLDNDSARKPGPFSPAGEASKDTQASADSKFFYASDAKGNQPRPPPAPQPRPGSTFFYANRAPVENKPNPHAPGASTASSSLTPTLGNATENRSSKFFYANGIPGLGPPQPQSGPSRPSSVVSTASRMTTGRLNPGGQPSSIPHLQRPASPVKMASHPTLSNHWSGGAQPVPNSSRLPNALAQSALSPTITAKRKVSIESAPPKSHSRSGSLSNPAVDSPPLSRGVTSIPSSEVSTPCSISSPTMALPSPLQPVEERVAEAESKSNSEAPTYSELHSPTKTSHPKDQLSELIANARRDRKVQDLEITNASLTAINRSLERRLRKQAMELRSYRRLSRAGRLSIGSTTSNALPRDSFASATGTEGSDLSDLSEEEQVSDEESELSGTDSDSLPPEVRAAREARQKQRDERRLELDLTKHRELLVDSQKINQSLKRCLSWTEELINEGRKALEYRVRVSDIKFGGKVLAPEDDDDDGVVDSDRGDDTIRDLDLVLDEHEPPLGKEPQDCSSGDDRAQGMPFVPDEREVPRAKAAQDRDSGVEFPPEGG</sequence>
<feature type="region of interest" description="Disordered" evidence="1">
    <location>
        <begin position="464"/>
        <end position="528"/>
    </location>
</feature>
<feature type="compositionally biased region" description="Basic and acidic residues" evidence="1">
    <location>
        <begin position="598"/>
        <end position="634"/>
    </location>
</feature>
<feature type="compositionally biased region" description="Low complexity" evidence="1">
    <location>
        <begin position="233"/>
        <end position="243"/>
    </location>
</feature>
<feature type="compositionally biased region" description="Acidic residues" evidence="1">
    <location>
        <begin position="588"/>
        <end position="597"/>
    </location>
</feature>
<feature type="compositionally biased region" description="Low complexity" evidence="1">
    <location>
        <begin position="192"/>
        <end position="207"/>
    </location>
</feature>
<feature type="compositionally biased region" description="Basic and acidic residues" evidence="1">
    <location>
        <begin position="516"/>
        <end position="528"/>
    </location>
</feature>
<dbReference type="PANTHER" id="PTHR38701">
    <property type="entry name" value="CHROMOSOME 8, WHOLE GENOME SHOTGUN SEQUENCE"/>
    <property type="match status" value="1"/>
</dbReference>
<feature type="compositionally biased region" description="Polar residues" evidence="1">
    <location>
        <begin position="74"/>
        <end position="92"/>
    </location>
</feature>
<feature type="compositionally biased region" description="Low complexity" evidence="1">
    <location>
        <begin position="47"/>
        <end position="61"/>
    </location>
</feature>
<keyword evidence="3" id="KW-1185">Reference proteome</keyword>
<feature type="compositionally biased region" description="Polar residues" evidence="1">
    <location>
        <begin position="386"/>
        <end position="401"/>
    </location>
</feature>
<evidence type="ECO:0000313" key="2">
    <source>
        <dbReference type="EMBL" id="SPO02070.1"/>
    </source>
</evidence>
<feature type="compositionally biased region" description="Pro residues" evidence="1">
    <location>
        <begin position="162"/>
        <end position="171"/>
    </location>
</feature>
<feature type="compositionally biased region" description="Polar residues" evidence="1">
    <location>
        <begin position="244"/>
        <end position="263"/>
    </location>
</feature>
<feature type="compositionally biased region" description="Polar residues" evidence="1">
    <location>
        <begin position="345"/>
        <end position="364"/>
    </location>
</feature>
<gene>
    <name evidence="2" type="ORF">DNG_04743</name>
</gene>
<comment type="caution">
    <text evidence="2">The sequence shown here is derived from an EMBL/GenBank/DDBJ whole genome shotgun (WGS) entry which is preliminary data.</text>
</comment>
<evidence type="ECO:0000256" key="1">
    <source>
        <dbReference type="SAM" id="MobiDB-lite"/>
    </source>
</evidence>
<organism evidence="2 3">
    <name type="scientific">Cephalotrichum gorgonifer</name>
    <dbReference type="NCBI Taxonomy" id="2041049"/>
    <lineage>
        <taxon>Eukaryota</taxon>
        <taxon>Fungi</taxon>
        <taxon>Dikarya</taxon>
        <taxon>Ascomycota</taxon>
        <taxon>Pezizomycotina</taxon>
        <taxon>Sordariomycetes</taxon>
        <taxon>Hypocreomycetidae</taxon>
        <taxon>Microascales</taxon>
        <taxon>Microascaceae</taxon>
        <taxon>Cephalotrichum</taxon>
    </lineage>
</organism>
<feature type="compositionally biased region" description="Polar residues" evidence="1">
    <location>
        <begin position="27"/>
        <end position="43"/>
    </location>
</feature>
<dbReference type="Proteomes" id="UP001187682">
    <property type="component" value="Unassembled WGS sequence"/>
</dbReference>
<accession>A0AAE8SUU6</accession>
<protein>
    <submittedName>
        <fullName evidence="2">Uncharacterized protein</fullName>
    </submittedName>
</protein>
<dbReference type="AlphaFoldDB" id="A0AAE8SUU6"/>
<reference evidence="2" key="1">
    <citation type="submission" date="2018-03" db="EMBL/GenBank/DDBJ databases">
        <authorList>
            <person name="Guldener U."/>
        </authorList>
    </citation>
    <scope>NUCLEOTIDE SEQUENCE</scope>
</reference>
<name>A0AAE8SUU6_9PEZI</name>